<accession>A0A0M0J3L1</accession>
<evidence type="ECO:0000313" key="2">
    <source>
        <dbReference type="Proteomes" id="UP000037460"/>
    </source>
</evidence>
<comment type="caution">
    <text evidence="1">The sequence shown here is derived from an EMBL/GenBank/DDBJ whole genome shotgun (WGS) entry which is preliminary data.</text>
</comment>
<evidence type="ECO:0000313" key="1">
    <source>
        <dbReference type="EMBL" id="KOO20892.1"/>
    </source>
</evidence>
<dbReference type="EMBL" id="JWZX01003405">
    <property type="protein sequence ID" value="KOO20892.1"/>
    <property type="molecule type" value="Genomic_DNA"/>
</dbReference>
<protein>
    <submittedName>
        <fullName evidence="1">Uncharacterized protein</fullName>
    </submittedName>
</protein>
<sequence>MEAAVEAAALRQRLSERIEVRESLVAQLRMLLPLPEGPEARDAATQRWLRDDVALNGVRLRLASLLRALRSESVAICTGIAEWRAAMRRGSAELQLLPARELPFCWQGVSYLLKMTTDLAVLPLPLQLNPLLLGWFGEQVPWLFSSVHSLQALPFGRAATELASLFDPPPDSDPEYLSAVQAAQHMLLEECQRCSLTSSSSSLARAAAERAKHGRLSSRWQWAALQVILYGGECYSKLLRYQQSCVEALHLTAACELVQRAYRNRLARKMVRVQRALVQRHRKEIEQKQLFAVIKVQAIARGFFLRTASQLVIDEKPPQA</sequence>
<keyword evidence="2" id="KW-1185">Reference proteome</keyword>
<organism evidence="1 2">
    <name type="scientific">Chrysochromulina tobinii</name>
    <dbReference type="NCBI Taxonomy" id="1460289"/>
    <lineage>
        <taxon>Eukaryota</taxon>
        <taxon>Haptista</taxon>
        <taxon>Haptophyta</taxon>
        <taxon>Prymnesiophyceae</taxon>
        <taxon>Prymnesiales</taxon>
        <taxon>Chrysochromulinaceae</taxon>
        <taxon>Chrysochromulina</taxon>
    </lineage>
</organism>
<dbReference type="Proteomes" id="UP000037460">
    <property type="component" value="Unassembled WGS sequence"/>
</dbReference>
<reference evidence="2" key="1">
    <citation type="journal article" date="2015" name="PLoS Genet.">
        <title>Genome Sequence and Transcriptome Analyses of Chrysochromulina tobin: Metabolic Tools for Enhanced Algal Fitness in the Prominent Order Prymnesiales (Haptophyceae).</title>
        <authorList>
            <person name="Hovde B.T."/>
            <person name="Deodato C.R."/>
            <person name="Hunsperger H.M."/>
            <person name="Ryken S.A."/>
            <person name="Yost W."/>
            <person name="Jha R.K."/>
            <person name="Patterson J."/>
            <person name="Monnat R.J. Jr."/>
            <person name="Barlow S.B."/>
            <person name="Starkenburg S.R."/>
            <person name="Cattolico R.A."/>
        </authorList>
    </citation>
    <scope>NUCLEOTIDE SEQUENCE</scope>
    <source>
        <strain evidence="2">CCMP291</strain>
    </source>
</reference>
<gene>
    <name evidence="1" type="ORF">Ctob_000924</name>
</gene>
<dbReference type="PROSITE" id="PS50096">
    <property type="entry name" value="IQ"/>
    <property type="match status" value="1"/>
</dbReference>
<dbReference type="AlphaFoldDB" id="A0A0M0J3L1"/>
<proteinExistence type="predicted"/>
<name>A0A0M0J3L1_9EUKA</name>